<organism evidence="1 2">
    <name type="scientific">Enterocloster bolteae</name>
    <dbReference type="NCBI Taxonomy" id="208479"/>
    <lineage>
        <taxon>Bacteria</taxon>
        <taxon>Bacillati</taxon>
        <taxon>Bacillota</taxon>
        <taxon>Clostridia</taxon>
        <taxon>Lachnospirales</taxon>
        <taxon>Lachnospiraceae</taxon>
        <taxon>Enterocloster</taxon>
    </lineage>
</organism>
<dbReference type="AlphaFoldDB" id="A0A414AI01"/>
<dbReference type="EMBL" id="QSHZ01000050">
    <property type="protein sequence ID" value="RHC48066.1"/>
    <property type="molecule type" value="Genomic_DNA"/>
</dbReference>
<dbReference type="Pfam" id="PF10991">
    <property type="entry name" value="Enc34_ssDNA-bd"/>
    <property type="match status" value="1"/>
</dbReference>
<dbReference type="KEGG" id="cbol:CGC65_27810"/>
<proteinExistence type="predicted"/>
<dbReference type="RefSeq" id="WP_002566851.1">
    <property type="nucleotide sequence ID" value="NZ_CABKUK010000003.1"/>
</dbReference>
<dbReference type="SUPFAM" id="SSF50249">
    <property type="entry name" value="Nucleic acid-binding proteins"/>
    <property type="match status" value="1"/>
</dbReference>
<sequence length="189" mass="21049">MSEERKVTKVTTGTVRFSYLHVFEPWAAQEGQEKRYSVCLLIPKSDKKTLSKIKEAIEAAKKEGAANKFKGKTAGLKLPLRDGDEERADDYPEYTGMYFMNANSNRKPILLDQDNNEILDQTEMYSGCWGQASINFFPFNSNGNKGIAVGLNALKKKRDDEPLGGTITVDSAISDFEDSDDGFDDDLLG</sequence>
<reference evidence="1 2" key="1">
    <citation type="submission" date="2018-08" db="EMBL/GenBank/DDBJ databases">
        <title>A genome reference for cultivated species of the human gut microbiota.</title>
        <authorList>
            <person name="Zou Y."/>
            <person name="Xue W."/>
            <person name="Luo G."/>
        </authorList>
    </citation>
    <scope>NUCLEOTIDE SEQUENCE [LARGE SCALE GENOMIC DNA]</scope>
    <source>
        <strain evidence="1 2">AM35-14</strain>
    </source>
</reference>
<accession>A0A414AI01</accession>
<protein>
    <submittedName>
        <fullName evidence="1">DUF2815 family protein</fullName>
    </submittedName>
</protein>
<evidence type="ECO:0000313" key="1">
    <source>
        <dbReference type="EMBL" id="RHC48066.1"/>
    </source>
</evidence>
<dbReference type="InterPro" id="IPR022595">
    <property type="entry name" value="Enc34_ssDNA-bd"/>
</dbReference>
<dbReference type="Proteomes" id="UP000283975">
    <property type="component" value="Unassembled WGS sequence"/>
</dbReference>
<gene>
    <name evidence="1" type="ORF">DW839_29110</name>
</gene>
<comment type="caution">
    <text evidence="1">The sequence shown here is derived from an EMBL/GenBank/DDBJ whole genome shotgun (WGS) entry which is preliminary data.</text>
</comment>
<dbReference type="Gene3D" id="2.40.50.140">
    <property type="entry name" value="Nucleic acid-binding proteins"/>
    <property type="match status" value="1"/>
</dbReference>
<dbReference type="InterPro" id="IPR012340">
    <property type="entry name" value="NA-bd_OB-fold"/>
</dbReference>
<evidence type="ECO:0000313" key="2">
    <source>
        <dbReference type="Proteomes" id="UP000283975"/>
    </source>
</evidence>
<name>A0A414AI01_9FIRM</name>